<dbReference type="EMBL" id="JAANQT010000193">
    <property type="protein sequence ID" value="KAG1313444.1"/>
    <property type="molecule type" value="Genomic_DNA"/>
</dbReference>
<reference evidence="1" key="1">
    <citation type="journal article" date="2020" name="Microb. Genom.">
        <title>Genetic diversity of clinical and environmental Mucorales isolates obtained from an investigation of mucormycosis cases among solid organ transplant recipients.</title>
        <authorList>
            <person name="Nguyen M.H."/>
            <person name="Kaul D."/>
            <person name="Muto C."/>
            <person name="Cheng S.J."/>
            <person name="Richter R.A."/>
            <person name="Bruno V.M."/>
            <person name="Liu G."/>
            <person name="Beyhan S."/>
            <person name="Sundermann A.J."/>
            <person name="Mounaud S."/>
            <person name="Pasculle A.W."/>
            <person name="Nierman W.C."/>
            <person name="Driscoll E."/>
            <person name="Cumbie R."/>
            <person name="Clancy C.J."/>
            <person name="Dupont C.L."/>
        </authorList>
    </citation>
    <scope>NUCLEOTIDE SEQUENCE</scope>
    <source>
        <strain evidence="1">GL11</strain>
    </source>
</reference>
<organism evidence="1 2">
    <name type="scientific">Rhizopus oryzae</name>
    <name type="common">Mucormycosis agent</name>
    <name type="synonym">Rhizopus arrhizus var. delemar</name>
    <dbReference type="NCBI Taxonomy" id="64495"/>
    <lineage>
        <taxon>Eukaryota</taxon>
        <taxon>Fungi</taxon>
        <taxon>Fungi incertae sedis</taxon>
        <taxon>Mucoromycota</taxon>
        <taxon>Mucoromycotina</taxon>
        <taxon>Mucoromycetes</taxon>
        <taxon>Mucorales</taxon>
        <taxon>Mucorineae</taxon>
        <taxon>Rhizopodaceae</taxon>
        <taxon>Rhizopus</taxon>
    </lineage>
</organism>
<dbReference type="Proteomes" id="UP000716291">
    <property type="component" value="Unassembled WGS sequence"/>
</dbReference>
<keyword evidence="2" id="KW-1185">Reference proteome</keyword>
<sequence length="214" mass="24611">MNNSSKTLKWTSKRVQTARIQKCQSNKPIRSLYKTTQKKSSKKPTMTPSVADNIKALQDELEFTCDSLATINILYESLYQAYKLSEPELEKTKSATRLCEKEKELLTEYDDLGLQISHFSSKFTELENRIAALKESEEEVYDIPSSLASPCSSIETSMSEMTPRSDYIQSDYIQSDFLLDTNCYIPCNDYPKSCYPPHSYNSYCDQIYPLYPLI</sequence>
<name>A0A9P6XGM5_RHIOR</name>
<evidence type="ECO:0000313" key="1">
    <source>
        <dbReference type="EMBL" id="KAG1313444.1"/>
    </source>
</evidence>
<dbReference type="OrthoDB" id="2286748at2759"/>
<evidence type="ECO:0000313" key="2">
    <source>
        <dbReference type="Proteomes" id="UP000716291"/>
    </source>
</evidence>
<accession>A0A9P6XGM5</accession>
<comment type="caution">
    <text evidence="1">The sequence shown here is derived from an EMBL/GenBank/DDBJ whole genome shotgun (WGS) entry which is preliminary data.</text>
</comment>
<dbReference type="AlphaFoldDB" id="A0A9P6XGM5"/>
<proteinExistence type="predicted"/>
<gene>
    <name evidence="1" type="ORF">G6F64_002252</name>
</gene>
<protein>
    <submittedName>
        <fullName evidence="1">Uncharacterized protein</fullName>
    </submittedName>
</protein>